<evidence type="ECO:0000313" key="3">
    <source>
        <dbReference type="Proteomes" id="UP000238877"/>
    </source>
</evidence>
<name>A0A2S7ZR66_9FIRM</name>
<evidence type="ECO:0008006" key="4">
    <source>
        <dbReference type="Google" id="ProtNLM"/>
    </source>
</evidence>
<dbReference type="AlphaFoldDB" id="A0A2S7ZR66"/>
<organism evidence="2 3">
    <name type="scientific">Veillonella tobetsuensis</name>
    <dbReference type="NCBI Taxonomy" id="1110546"/>
    <lineage>
        <taxon>Bacteria</taxon>
        <taxon>Bacillati</taxon>
        <taxon>Bacillota</taxon>
        <taxon>Negativicutes</taxon>
        <taxon>Veillonellales</taxon>
        <taxon>Veillonellaceae</taxon>
        <taxon>Veillonella</taxon>
    </lineage>
</organism>
<evidence type="ECO:0000256" key="1">
    <source>
        <dbReference type="SAM" id="SignalP"/>
    </source>
</evidence>
<comment type="caution">
    <text evidence="2">The sequence shown here is derived from an EMBL/GenBank/DDBJ whole genome shotgun (WGS) entry which is preliminary data.</text>
</comment>
<dbReference type="EMBL" id="PPDF01000005">
    <property type="protein sequence ID" value="PQL25756.1"/>
    <property type="molecule type" value="Genomic_DNA"/>
</dbReference>
<dbReference type="Proteomes" id="UP000238877">
    <property type="component" value="Unassembled WGS sequence"/>
</dbReference>
<keyword evidence="1" id="KW-0732">Signal</keyword>
<feature type="signal peptide" evidence="1">
    <location>
        <begin position="1"/>
        <end position="24"/>
    </location>
</feature>
<proteinExistence type="predicted"/>
<sequence>MKNILKLSLLMIALVALVITSGCSKNNFEGTWIGYDGDKTMYRLTVQENGDSYLVTEDAYTYEPEKGYPMPTSYFLSIILNEAKPKDVTFDINFVLTKQKSDLSSATAQLNKDKDQLIVGKGLGNIYFIEKDNSLLFNGIRFKKETSQDVTDTILKQLQFAMNQELKIEYHQYGKRGLSKSTDHVTLGKITFDDSALTTTK</sequence>
<accession>A0A2S7ZR66</accession>
<feature type="chain" id="PRO_5015460671" description="Lipoprotein" evidence="1">
    <location>
        <begin position="25"/>
        <end position="201"/>
    </location>
</feature>
<dbReference type="STRING" id="1110546.GCA_001078375_00204"/>
<evidence type="ECO:0000313" key="2">
    <source>
        <dbReference type="EMBL" id="PQL25756.1"/>
    </source>
</evidence>
<protein>
    <recommendedName>
        <fullName evidence="4">Lipoprotein</fullName>
    </recommendedName>
</protein>
<reference evidence="2 3" key="1">
    <citation type="submission" date="2018-01" db="EMBL/GenBank/DDBJ databases">
        <title>Draft genome sequences of clinical isolates and type strains of oral Veillonella including Veillonella infantum sp., nov.</title>
        <authorList>
            <person name="Mashima I."/>
            <person name="Liao Y.-C."/>
            <person name="Sabharwal A."/>
            <person name="Haase E.M."/>
            <person name="Nakazawa F."/>
            <person name="Scannapieco F.A."/>
        </authorList>
    </citation>
    <scope>NUCLEOTIDE SEQUENCE [LARGE SCALE GENOMIC DNA]</scope>
    <source>
        <strain evidence="2 3">Y6</strain>
    </source>
</reference>
<gene>
    <name evidence="2" type="ORF">VTHSUH11_02050</name>
</gene>
<dbReference type="PROSITE" id="PS51257">
    <property type="entry name" value="PROKAR_LIPOPROTEIN"/>
    <property type="match status" value="1"/>
</dbReference>